<evidence type="ECO:0000259" key="2">
    <source>
        <dbReference type="Pfam" id="PF11741"/>
    </source>
</evidence>
<sequence length="128" mass="14213">MLVPVGLAATSSVVAVRVWPASTYTRVTIESSRPLKYRQFALSAPDRIVVDLEGIQLNSVLKGMASQVQTNDPYLKLIRVGQNTPTTVRLVFEIKTPVQPTNVYFKNPLLNLKNRLVLDFYPSHAATS</sequence>
<dbReference type="PANTHER" id="PTHR30404">
    <property type="entry name" value="N-ACETYLMURAMOYL-L-ALANINE AMIDASE"/>
    <property type="match status" value="1"/>
</dbReference>
<proteinExistence type="predicted"/>
<keyword evidence="1 3" id="KW-0378">Hydrolase</keyword>
<dbReference type="Pfam" id="PF11741">
    <property type="entry name" value="AMIN"/>
    <property type="match status" value="1"/>
</dbReference>
<protein>
    <submittedName>
        <fullName evidence="3">N-acetylmuramoyl-L-alanine amidase AmiC</fullName>
        <ecNumber evidence="3">3.5.1.28</ecNumber>
    </submittedName>
</protein>
<dbReference type="Gene3D" id="2.60.40.3500">
    <property type="match status" value="1"/>
</dbReference>
<evidence type="ECO:0000256" key="1">
    <source>
        <dbReference type="ARBA" id="ARBA00022801"/>
    </source>
</evidence>
<organism evidence="3 4">
    <name type="scientific">Proteus mirabilis</name>
    <dbReference type="NCBI Taxonomy" id="584"/>
    <lineage>
        <taxon>Bacteria</taxon>
        <taxon>Pseudomonadati</taxon>
        <taxon>Pseudomonadota</taxon>
        <taxon>Gammaproteobacteria</taxon>
        <taxon>Enterobacterales</taxon>
        <taxon>Morganellaceae</taxon>
        <taxon>Proteus</taxon>
    </lineage>
</organism>
<evidence type="ECO:0000313" key="4">
    <source>
        <dbReference type="Proteomes" id="UP000254191"/>
    </source>
</evidence>
<dbReference type="PANTHER" id="PTHR30404:SF0">
    <property type="entry name" value="N-ACETYLMURAMOYL-L-ALANINE AMIDASE AMIC"/>
    <property type="match status" value="1"/>
</dbReference>
<dbReference type="AlphaFoldDB" id="A0A379GB52"/>
<dbReference type="GO" id="GO:0030288">
    <property type="term" value="C:outer membrane-bounded periplasmic space"/>
    <property type="evidence" value="ECO:0007669"/>
    <property type="project" value="TreeGrafter"/>
</dbReference>
<accession>A0A379GB52</accession>
<dbReference type="GO" id="GO:0008745">
    <property type="term" value="F:N-acetylmuramoyl-L-alanine amidase activity"/>
    <property type="evidence" value="ECO:0007669"/>
    <property type="project" value="UniProtKB-EC"/>
</dbReference>
<dbReference type="EC" id="3.5.1.28" evidence="3"/>
<name>A0A379GB52_PROMI</name>
<feature type="domain" description="AMIN" evidence="2">
    <location>
        <begin position="15"/>
        <end position="106"/>
    </location>
</feature>
<reference evidence="3 4" key="1">
    <citation type="submission" date="2018-06" db="EMBL/GenBank/DDBJ databases">
        <authorList>
            <consortium name="Pathogen Informatics"/>
            <person name="Doyle S."/>
        </authorList>
    </citation>
    <scope>NUCLEOTIDE SEQUENCE [LARGE SCALE GENOMIC DNA]</scope>
    <source>
        <strain evidence="3 4">NCTC11938</strain>
    </source>
</reference>
<dbReference type="InterPro" id="IPR021731">
    <property type="entry name" value="AMIN_dom"/>
</dbReference>
<evidence type="ECO:0000313" key="3">
    <source>
        <dbReference type="EMBL" id="SUC38229.1"/>
    </source>
</evidence>
<dbReference type="Proteomes" id="UP000254191">
    <property type="component" value="Unassembled WGS sequence"/>
</dbReference>
<dbReference type="InterPro" id="IPR050695">
    <property type="entry name" value="N-acetylmuramoyl_amidase_3"/>
</dbReference>
<dbReference type="EMBL" id="UGTS01000005">
    <property type="protein sequence ID" value="SUC38229.1"/>
    <property type="molecule type" value="Genomic_DNA"/>
</dbReference>
<gene>
    <name evidence="3" type="primary">amiC_4</name>
    <name evidence="3" type="ORF">NCTC11938_02493</name>
</gene>